<sequence length="600" mass="68201">MRVWPFRKANDEGKASRKARLQNLLLISHADDRQGLAILDNLCTALEFAKLRFSVLDLKRQRAWPGFGEFAAIVICTEHIEAWQKDKGEELQAYLQAGGGLLVAYRGWNDRFSDLFGVLPRTHAPAMHITTGLEFVSEIFPDVRGLKIGDLDWLFEHSRFDLGASELAADCHLLATDGTGLPIAWKRRVGQGHLCYWNTGALFCRALRGFLLQCVLDVMGTGVCAIPGFAMLHVDDFPPALSNAREEPVAQEFPGIDQQDFYFDIWYEDMMALRRRHDLKVTWYSIMDYDDDAPVRSSVPTEETLADARRILRERFRLAAEAGADGDIDEYGFHGFNHVPLIEASWPDLNVLRQRLELARTFWQDIVPAPLPASWVPANNWYEEDHVRALKAVFPEITAVCSLYSSGITNRGGYREFAREPWEDGLVCLPRDTYGYVCKPDLRMIMLSQLSGMGAWTHFVHPDDVYDVPRGLADTPFCRNPEGAFWRARRENGAPGLLAQFDSWLTRVRSSYPWLEFLTTSQGERRLRSHLGNDVEVWHCDDEIEISTREASLFYIRVGEGIQLSFRTGAEMLDQRKVDGGTLYVVRCEAGRTKVGLTRV</sequence>
<protein>
    <submittedName>
        <fullName evidence="1">DUF2194 domain-containing protein</fullName>
    </submittedName>
</protein>
<dbReference type="Proteomes" id="UP001430804">
    <property type="component" value="Unassembled WGS sequence"/>
</dbReference>
<dbReference type="InterPro" id="IPR018695">
    <property type="entry name" value="DUF2194"/>
</dbReference>
<dbReference type="EMBL" id="JAHWQX010000001">
    <property type="protein sequence ID" value="MBW3096027.1"/>
    <property type="molecule type" value="Genomic_DNA"/>
</dbReference>
<dbReference type="RefSeq" id="WP_219157863.1">
    <property type="nucleotide sequence ID" value="NZ_JAHWQX010000001.1"/>
</dbReference>
<evidence type="ECO:0000313" key="2">
    <source>
        <dbReference type="Proteomes" id="UP001430804"/>
    </source>
</evidence>
<comment type="caution">
    <text evidence="1">The sequence shown here is derived from an EMBL/GenBank/DDBJ whole genome shotgun (WGS) entry which is preliminary data.</text>
</comment>
<dbReference type="Pfam" id="PF09960">
    <property type="entry name" value="DUF2194"/>
    <property type="match status" value="1"/>
</dbReference>
<gene>
    <name evidence="1" type="ORF">KY465_01900</name>
</gene>
<keyword evidence="2" id="KW-1185">Reference proteome</keyword>
<reference evidence="1" key="1">
    <citation type="submission" date="2021-07" db="EMBL/GenBank/DDBJ databases">
        <title>Pseudohoeflea marina sp. nov. a polyhydroxyalcanoate-producing bacterium.</title>
        <authorList>
            <person name="Zheng W."/>
            <person name="Yu S."/>
            <person name="Huang Y."/>
        </authorList>
    </citation>
    <scope>NUCLEOTIDE SEQUENCE</scope>
    <source>
        <strain evidence="1">DP4N28-3</strain>
    </source>
</reference>
<accession>A0ABS6WKR5</accession>
<evidence type="ECO:0000313" key="1">
    <source>
        <dbReference type="EMBL" id="MBW3096027.1"/>
    </source>
</evidence>
<organism evidence="1 2">
    <name type="scientific">Pseudohoeflea coraliihabitans</name>
    <dbReference type="NCBI Taxonomy" id="2860393"/>
    <lineage>
        <taxon>Bacteria</taxon>
        <taxon>Pseudomonadati</taxon>
        <taxon>Pseudomonadota</taxon>
        <taxon>Alphaproteobacteria</taxon>
        <taxon>Hyphomicrobiales</taxon>
        <taxon>Rhizobiaceae</taxon>
        <taxon>Pseudohoeflea</taxon>
    </lineage>
</organism>
<proteinExistence type="predicted"/>
<name>A0ABS6WKR5_9HYPH</name>